<feature type="compositionally biased region" description="Low complexity" evidence="1">
    <location>
        <begin position="932"/>
        <end position="958"/>
    </location>
</feature>
<organism evidence="3 4">
    <name type="scientific">Somion occarium</name>
    <dbReference type="NCBI Taxonomy" id="3059160"/>
    <lineage>
        <taxon>Eukaryota</taxon>
        <taxon>Fungi</taxon>
        <taxon>Dikarya</taxon>
        <taxon>Basidiomycota</taxon>
        <taxon>Agaricomycotina</taxon>
        <taxon>Agaricomycetes</taxon>
        <taxon>Polyporales</taxon>
        <taxon>Cerrenaceae</taxon>
        <taxon>Somion</taxon>
    </lineage>
</organism>
<feature type="region of interest" description="Disordered" evidence="1">
    <location>
        <begin position="247"/>
        <end position="981"/>
    </location>
</feature>
<dbReference type="Pfam" id="PF00533">
    <property type="entry name" value="BRCT"/>
    <property type="match status" value="1"/>
</dbReference>
<evidence type="ECO:0000259" key="2">
    <source>
        <dbReference type="PROSITE" id="PS50172"/>
    </source>
</evidence>
<feature type="compositionally biased region" description="Basic and acidic residues" evidence="1">
    <location>
        <begin position="909"/>
        <end position="922"/>
    </location>
</feature>
<feature type="compositionally biased region" description="Polar residues" evidence="1">
    <location>
        <begin position="1202"/>
        <end position="1211"/>
    </location>
</feature>
<feature type="compositionally biased region" description="Low complexity" evidence="1">
    <location>
        <begin position="762"/>
        <end position="794"/>
    </location>
</feature>
<feature type="compositionally biased region" description="Low complexity" evidence="1">
    <location>
        <begin position="548"/>
        <end position="558"/>
    </location>
</feature>
<dbReference type="InterPro" id="IPR001357">
    <property type="entry name" value="BRCT_dom"/>
</dbReference>
<feature type="compositionally biased region" description="Low complexity" evidence="1">
    <location>
        <begin position="280"/>
        <end position="292"/>
    </location>
</feature>
<feature type="domain" description="BRCT" evidence="2">
    <location>
        <begin position="1025"/>
        <end position="1119"/>
    </location>
</feature>
<feature type="compositionally biased region" description="Polar residues" evidence="1">
    <location>
        <begin position="1146"/>
        <end position="1160"/>
    </location>
</feature>
<evidence type="ECO:0000256" key="1">
    <source>
        <dbReference type="SAM" id="MobiDB-lite"/>
    </source>
</evidence>
<feature type="region of interest" description="Disordered" evidence="1">
    <location>
        <begin position="1138"/>
        <end position="1211"/>
    </location>
</feature>
<feature type="compositionally biased region" description="Polar residues" evidence="1">
    <location>
        <begin position="888"/>
        <end position="901"/>
    </location>
</feature>
<evidence type="ECO:0000313" key="4">
    <source>
        <dbReference type="Proteomes" id="UP001497453"/>
    </source>
</evidence>
<keyword evidence="4" id="KW-1185">Reference proteome</keyword>
<dbReference type="InterPro" id="IPR036420">
    <property type="entry name" value="BRCT_dom_sf"/>
</dbReference>
<feature type="compositionally biased region" description="Polar residues" evidence="1">
    <location>
        <begin position="494"/>
        <end position="507"/>
    </location>
</feature>
<feature type="compositionally biased region" description="Polar residues" evidence="1">
    <location>
        <begin position="327"/>
        <end position="358"/>
    </location>
</feature>
<proteinExistence type="predicted"/>
<dbReference type="EMBL" id="OZ037949">
    <property type="protein sequence ID" value="CAL1711245.1"/>
    <property type="molecule type" value="Genomic_DNA"/>
</dbReference>
<sequence>MTKSEVFRNSKRTRSQLTLPDFSFDLGRSPLKDARVALRHNVVSASVTEDVIPMADGEDGRRLSLSRTPPKRPGSPLKDTVAQCERELKRMKWDSPQDRSVDSSQVLERHSVDPSLRPSTSRKPASMSSIASPKAGSNSTPTSVRRAQSVPPQSSTPKPLIPYIDLRRMSPSPWRSPAKKKLRIASVPPMDSIPDSTEATGGPSPIHDLRLMTKPSSTEHPVEVAIAVEMDADMSLSNETTLTGTPVLEDKILSKSPKSLRIDAPQRKPASTNEDDPMGSSPLSSPPSSSTPPEHDTDPKCAMQIIPPPSTDTPARPPPPALPRSPTESITRSQPSLLQQGSSNSERIVESLRNSVETLTAGIRSESRPKISTSSIASSSSSSRLPRPSAAPPPAPLPVASSSKAKFESPQDGNPTPEEAKASSRSEPSKAQPKKQSRIRAMKPKAVATGTTSIPLGGRMTRSASLRQQENKKKEETATPIADTSKTPVRPASRASTNLSRPTSRAGPSSAGDMLVPLKDEPPASANTPGRTLGRKRSKSFAYAQPTSSSAAKSNPNSPVKPRNVTGTLAGARLPTLNRDRFSVPPPASSLSNLSMALEKLNAPPPSRPNTSMGFNRAMSAAPGMMNDGDECSEDGLRGKRRSTIGNAKGKAKDDSHLSSSTSTTNSSSWSSLSGKPASSIAALGSNPRQKTPAPLGRSATVGSFGAPGTASAAPQRHSELMLPPPVPKAASSKPPSEVGQSAKRINLSSGIIAGRPKGKIAFGSSSRQSHASSSVAGSSTSAGTGPSSSAGTGVMPKPRIFGVGSFASGLGKRIGNRVVHRASKPSPLPMVEGSPVKGGSRAIDAMDEDAEEQEQGRSVGMFDFGEPEGSRMEVDEAVSLEDLRANGTRTPTNDLETSDSMPFPDGSESEKVDKEKGKEKAPSSWRHNASRRASLASQLLSQSLSSLPQTPPRSAASGGKGKGRAAGSFPPSSSQVAGMKTAPGVLGRTSDVGAHVSAHGKAGVGAAVEGTSGGLAAPNGATVGSLKVLRDCTIFVDVRTDDGDDAGGLFVDMLRGMGAKILSRVGQTCTHIVYKNGLMSTITKYRLHQDPKPHVVGIAWVVECVEKRARVDETKFLVNLDLVNVAGTNKRRRSMLPKHLFNSPVAPSTVSPAFSNHAEGNSRTEDRSSSPLTGSDDNSPRANTSLDDLPPLERARRRKSTLLNHGITRT</sequence>
<feature type="compositionally biased region" description="Basic residues" evidence="1">
    <location>
        <begin position="432"/>
        <end position="443"/>
    </location>
</feature>
<dbReference type="PROSITE" id="PS50172">
    <property type="entry name" value="BRCT"/>
    <property type="match status" value="1"/>
</dbReference>
<name>A0ABP1DTU3_9APHY</name>
<feature type="compositionally biased region" description="Low complexity" evidence="1">
    <location>
        <begin position="370"/>
        <end position="388"/>
    </location>
</feature>
<protein>
    <recommendedName>
        <fullName evidence="2">BRCT domain-containing protein</fullName>
    </recommendedName>
</protein>
<feature type="compositionally biased region" description="Basic and acidic residues" evidence="1">
    <location>
        <begin position="418"/>
        <end position="428"/>
    </location>
</feature>
<dbReference type="Proteomes" id="UP001497453">
    <property type="component" value="Chromosome 6"/>
</dbReference>
<feature type="compositionally biased region" description="Pro residues" evidence="1">
    <location>
        <begin position="306"/>
        <end position="323"/>
    </location>
</feature>
<feature type="compositionally biased region" description="Basic residues" evidence="1">
    <location>
        <begin position="815"/>
        <end position="824"/>
    </location>
</feature>
<dbReference type="SUPFAM" id="SSF52113">
    <property type="entry name" value="BRCT domain"/>
    <property type="match status" value="1"/>
</dbReference>
<dbReference type="Gene3D" id="3.40.50.10190">
    <property type="entry name" value="BRCT domain"/>
    <property type="match status" value="1"/>
</dbReference>
<evidence type="ECO:0000313" key="3">
    <source>
        <dbReference type="EMBL" id="CAL1711245.1"/>
    </source>
</evidence>
<feature type="compositionally biased region" description="Polar residues" evidence="1">
    <location>
        <begin position="117"/>
        <end position="157"/>
    </location>
</feature>
<accession>A0ABP1DTU3</accession>
<feature type="compositionally biased region" description="Basic and acidic residues" evidence="1">
    <location>
        <begin position="84"/>
        <end position="112"/>
    </location>
</feature>
<feature type="region of interest" description="Disordered" evidence="1">
    <location>
        <begin position="54"/>
        <end position="206"/>
    </location>
</feature>
<reference evidence="4" key="1">
    <citation type="submission" date="2024-04" db="EMBL/GenBank/DDBJ databases">
        <authorList>
            <person name="Shaw F."/>
            <person name="Minotto A."/>
        </authorList>
    </citation>
    <scope>NUCLEOTIDE SEQUENCE [LARGE SCALE GENOMIC DNA]</scope>
</reference>
<gene>
    <name evidence="3" type="ORF">GFSPODELE1_LOCUS8250</name>
</gene>
<feature type="compositionally biased region" description="Polar residues" evidence="1">
    <location>
        <begin position="1170"/>
        <end position="1187"/>
    </location>
</feature>
<feature type="compositionally biased region" description="Low complexity" evidence="1">
    <location>
        <begin position="658"/>
        <end position="680"/>
    </location>
</feature>
<dbReference type="CDD" id="cd17716">
    <property type="entry name" value="BRCT_microcephalin_rpt1"/>
    <property type="match status" value="1"/>
</dbReference>